<name>A0A9C6WLJ0_ARADU</name>
<dbReference type="AlphaFoldDB" id="A0A9C6WLJ0"/>
<feature type="domain" description="DUF4378" evidence="2">
    <location>
        <begin position="538"/>
        <end position="688"/>
    </location>
</feature>
<evidence type="ECO:0000259" key="3">
    <source>
        <dbReference type="Pfam" id="PF14383"/>
    </source>
</evidence>
<evidence type="ECO:0000256" key="1">
    <source>
        <dbReference type="SAM" id="MobiDB-lite"/>
    </source>
</evidence>
<keyword evidence="4" id="KW-1185">Reference proteome</keyword>
<feature type="compositionally biased region" description="Polar residues" evidence="1">
    <location>
        <begin position="486"/>
        <end position="507"/>
    </location>
</feature>
<feature type="domain" description="DUF3741" evidence="3">
    <location>
        <begin position="130"/>
        <end position="160"/>
    </location>
</feature>
<proteinExistence type="predicted"/>
<feature type="compositionally biased region" description="Polar residues" evidence="1">
    <location>
        <begin position="214"/>
        <end position="224"/>
    </location>
</feature>
<accession>A0A9C6WLJ0</accession>
<dbReference type="Proteomes" id="UP000515211">
    <property type="component" value="Chromosome 9"/>
</dbReference>
<protein>
    <submittedName>
        <fullName evidence="5">Uncharacterized protein LOC107466876</fullName>
    </submittedName>
</protein>
<feature type="compositionally biased region" description="Low complexity" evidence="1">
    <location>
        <begin position="517"/>
        <end position="532"/>
    </location>
</feature>
<feature type="compositionally biased region" description="Polar residues" evidence="1">
    <location>
        <begin position="114"/>
        <end position="125"/>
    </location>
</feature>
<feature type="compositionally biased region" description="Polar residues" evidence="1">
    <location>
        <begin position="429"/>
        <end position="439"/>
    </location>
</feature>
<sequence>MGKDYWWYWPAPAFGRSSSSSTSTSTSSSKASTSSGCMCSLFQTFHFHPFHFSINQHQHKSPSSISQCLSKDGAQGPRNSLESQHGTASSKEQQHLQIPYQFLKIQKNIRIKTSRSMTRTRSGNYSSDFSSEMSFSPGTKTPTLVARLMGLDLLPENNSSSPNSSSSSTLSTPIINNKHGRSNNNNNNPPVHHNPKARQQHHHIQIMRHRHSTDSIGTIRSLSDTPRRSDVEHSRLSLQINKENIGVDENYLETPRFSFSKRKFDENNNNSSSSRSPSHYARQIVKQVKESVNRRVGITDITNTVKNREQESSVVQQIRFKKATKTSSNVNVNVNVIVNEACSPGKQSPRLSRFVDSKQNNPNSITKPSSPLTPKDQKPLSSSPTTTPLPIAHQIETQLSSKDDLQSKKSSSAPKCKRSRTTEKLGSGVNRTTAPQTSSIRKKQQESFVACTLSPTRPKTKNRSTHPLSSNLLLNTAPNLLPVKTHPSQPCDTQEQKRSSAQLSSYARQKYKKDAIQTPATATTAGTATTAADDQGPEFEYITSILSRTGLRKATLPQIQYQWFSLSHPLDPSLFHNLEHHYPSSNPDKGCIFTQRDQLGPRCNRRLLFDLVDELLSEILARRKQERGLLVETVWRKVRSFPGAKCEVLEDIDGLIEMEEMERKVKEEREEGLVMEIGRSIMETLVHETVTVFML</sequence>
<feature type="compositionally biased region" description="Basic and acidic residues" evidence="1">
    <location>
        <begin position="225"/>
        <end position="234"/>
    </location>
</feature>
<evidence type="ECO:0000259" key="2">
    <source>
        <dbReference type="Pfam" id="PF14309"/>
    </source>
</evidence>
<feature type="region of interest" description="Disordered" evidence="1">
    <location>
        <begin position="154"/>
        <end position="234"/>
    </location>
</feature>
<feature type="compositionally biased region" description="Basic residues" evidence="1">
    <location>
        <begin position="193"/>
        <end position="211"/>
    </location>
</feature>
<feature type="region of interest" description="Disordered" evidence="1">
    <location>
        <begin position="63"/>
        <end position="95"/>
    </location>
</feature>
<feature type="compositionally biased region" description="Low complexity" evidence="1">
    <location>
        <begin position="157"/>
        <end position="191"/>
    </location>
</feature>
<feature type="compositionally biased region" description="Low complexity" evidence="1">
    <location>
        <begin position="267"/>
        <end position="278"/>
    </location>
</feature>
<evidence type="ECO:0000313" key="5">
    <source>
        <dbReference type="RefSeq" id="XP_052110344.1"/>
    </source>
</evidence>
<organism evidence="4 5">
    <name type="scientific">Arachis duranensis</name>
    <name type="common">Wild peanut</name>
    <dbReference type="NCBI Taxonomy" id="130453"/>
    <lineage>
        <taxon>Eukaryota</taxon>
        <taxon>Viridiplantae</taxon>
        <taxon>Streptophyta</taxon>
        <taxon>Embryophyta</taxon>
        <taxon>Tracheophyta</taxon>
        <taxon>Spermatophyta</taxon>
        <taxon>Magnoliopsida</taxon>
        <taxon>eudicotyledons</taxon>
        <taxon>Gunneridae</taxon>
        <taxon>Pentapetalae</taxon>
        <taxon>rosids</taxon>
        <taxon>fabids</taxon>
        <taxon>Fabales</taxon>
        <taxon>Fabaceae</taxon>
        <taxon>Papilionoideae</taxon>
        <taxon>50 kb inversion clade</taxon>
        <taxon>dalbergioids sensu lato</taxon>
        <taxon>Dalbergieae</taxon>
        <taxon>Pterocarpus clade</taxon>
        <taxon>Arachis</taxon>
    </lineage>
</organism>
<dbReference type="KEGG" id="adu:107466876"/>
<dbReference type="InterPro" id="IPR025486">
    <property type="entry name" value="DUF4378"/>
</dbReference>
<dbReference type="Pfam" id="PF14309">
    <property type="entry name" value="DUF4378"/>
    <property type="match status" value="1"/>
</dbReference>
<dbReference type="Pfam" id="PF14383">
    <property type="entry name" value="VARLMGL"/>
    <property type="match status" value="1"/>
</dbReference>
<feature type="compositionally biased region" description="Low complexity" evidence="1">
    <location>
        <begin position="379"/>
        <end position="390"/>
    </location>
</feature>
<dbReference type="GeneID" id="107466876"/>
<feature type="region of interest" description="Disordered" evidence="1">
    <location>
        <begin position="113"/>
        <end position="137"/>
    </location>
</feature>
<feature type="region of interest" description="Disordered" evidence="1">
    <location>
        <begin position="262"/>
        <end position="281"/>
    </location>
</feature>
<feature type="compositionally biased region" description="Low complexity" evidence="1">
    <location>
        <begin position="467"/>
        <end position="482"/>
    </location>
</feature>
<dbReference type="PANTHER" id="PTHR37751">
    <property type="entry name" value="LOW PROTEIN: M-PHASE INDUCER PHOSPHATASE-LIKE PROTEIN"/>
    <property type="match status" value="1"/>
</dbReference>
<reference evidence="5" key="2">
    <citation type="submission" date="2025-08" db="UniProtKB">
        <authorList>
            <consortium name="RefSeq"/>
        </authorList>
    </citation>
    <scope>IDENTIFICATION</scope>
    <source>
        <tissue evidence="5">Whole plant</tissue>
    </source>
</reference>
<dbReference type="InterPro" id="IPR032795">
    <property type="entry name" value="DUF3741-assoc"/>
</dbReference>
<dbReference type="PANTHER" id="PTHR37751:SF4">
    <property type="entry name" value="DUF4378 DOMAIN PROTEIN"/>
    <property type="match status" value="1"/>
</dbReference>
<feature type="compositionally biased region" description="Low complexity" evidence="1">
    <location>
        <begin position="126"/>
        <end position="136"/>
    </location>
</feature>
<reference evidence="4" key="1">
    <citation type="journal article" date="2016" name="Nat. Genet.">
        <title>The genome sequences of Arachis duranensis and Arachis ipaensis, the diploid ancestors of cultivated peanut.</title>
        <authorList>
            <person name="Bertioli D.J."/>
            <person name="Cannon S.B."/>
            <person name="Froenicke L."/>
            <person name="Huang G."/>
            <person name="Farmer A.D."/>
            <person name="Cannon E.K."/>
            <person name="Liu X."/>
            <person name="Gao D."/>
            <person name="Clevenger J."/>
            <person name="Dash S."/>
            <person name="Ren L."/>
            <person name="Moretzsohn M.C."/>
            <person name="Shirasawa K."/>
            <person name="Huang W."/>
            <person name="Vidigal B."/>
            <person name="Abernathy B."/>
            <person name="Chu Y."/>
            <person name="Niederhuth C.E."/>
            <person name="Umale P."/>
            <person name="Araujo A.C."/>
            <person name="Kozik A."/>
            <person name="Kim K.D."/>
            <person name="Burow M.D."/>
            <person name="Varshney R.K."/>
            <person name="Wang X."/>
            <person name="Zhang X."/>
            <person name="Barkley N."/>
            <person name="Guimaraes P.M."/>
            <person name="Isobe S."/>
            <person name="Guo B."/>
            <person name="Liao B."/>
            <person name="Stalker H.T."/>
            <person name="Schmitz R.J."/>
            <person name="Scheffler B.E."/>
            <person name="Leal-Bertioli S.C."/>
            <person name="Xun X."/>
            <person name="Jackson S.A."/>
            <person name="Michelmore R."/>
            <person name="Ozias-Akins P."/>
        </authorList>
    </citation>
    <scope>NUCLEOTIDE SEQUENCE [LARGE SCALE GENOMIC DNA]</scope>
    <source>
        <strain evidence="4">cv. V14167</strain>
    </source>
</reference>
<gene>
    <name evidence="5" type="primary">LOC107466876</name>
</gene>
<evidence type="ECO:0000313" key="4">
    <source>
        <dbReference type="Proteomes" id="UP000515211"/>
    </source>
</evidence>
<feature type="compositionally biased region" description="Polar residues" evidence="1">
    <location>
        <begin position="357"/>
        <end position="372"/>
    </location>
</feature>
<dbReference type="RefSeq" id="XP_052110344.1">
    <property type="nucleotide sequence ID" value="XM_052254384.1"/>
</dbReference>
<feature type="region of interest" description="Disordered" evidence="1">
    <location>
        <begin position="342"/>
        <end position="532"/>
    </location>
</feature>
<feature type="compositionally biased region" description="Polar residues" evidence="1">
    <location>
        <begin position="77"/>
        <end position="91"/>
    </location>
</feature>